<dbReference type="AlphaFoldDB" id="A0A061ESM0"/>
<dbReference type="InterPro" id="IPR019134">
    <property type="entry name" value="Cactin_C"/>
</dbReference>
<protein>
    <recommendedName>
        <fullName evidence="2">Splicing factor Cactin</fullName>
    </recommendedName>
</protein>
<evidence type="ECO:0000256" key="2">
    <source>
        <dbReference type="ARBA" id="ARBA00034534"/>
    </source>
</evidence>
<dbReference type="Proteomes" id="UP000026915">
    <property type="component" value="Chromosome 5"/>
</dbReference>
<evidence type="ECO:0000259" key="6">
    <source>
        <dbReference type="Pfam" id="PF10312"/>
    </source>
</evidence>
<feature type="region of interest" description="Disordered" evidence="4">
    <location>
        <begin position="1"/>
        <end position="93"/>
    </location>
</feature>
<feature type="region of interest" description="Disordered" evidence="4">
    <location>
        <begin position="360"/>
        <end position="390"/>
    </location>
</feature>
<dbReference type="PANTHER" id="PTHR21737">
    <property type="entry name" value="POLYGLUTAMINE BINDING PROTEIN 1/MARVEL MEMBRANE-ASSOCIATING DOMAIN CONTAINING 3"/>
    <property type="match status" value="1"/>
</dbReference>
<accession>A0A061ESM0</accession>
<feature type="compositionally biased region" description="Basic and acidic residues" evidence="4">
    <location>
        <begin position="24"/>
        <end position="34"/>
    </location>
</feature>
<feature type="domain" description="Splicing factor Cactin C-terminal" evidence="5">
    <location>
        <begin position="492"/>
        <end position="616"/>
    </location>
</feature>
<sequence length="616" mass="72060">MARSSRSKRRSDDDSASESESDETDRPESSPDKRSSKRSRDRSRRSKSKSSRHSHSRSRRDHDPNDDFSGDDSEGSDRGHSKKKRSSRNITEEEIAEYMAKKAQKKAMRAAKKLKAQTVSGYSNDSNPFGDSNLNEKFVWRKKIERDVAQGVPLDTFSVKAEKKRQKERMAEIEKVKKRREERAVEKAQHEEEMALLARERARAEFQDWEKKEEEGLTVKEMEELRDDIKMHLDLDRATPTHIEYWEALMVVCDWELAEAQKKDALDRARVRGEEPPAELLVEERGLHSSIEADVKNLLEGKTHHELEALQSQIESQMRTGTAKVVEYWEAVLKRLHIFKAKACLKEIHAKMLRKHLQRLEQPSEGEDRPESHHGLRSGEEDSDHDVKEPILQEETYEVEEEAGSFSPELLHGDENEEAIDPEEDRAILERKRMAVLEEQQRRMQEAMAAKPTPSEDNFELKAMKAMGAMEEGDAVFGSGAEVNLDSQVYWWHDKYRPRKPKYFNRVHTGYEWNKYNQTHYDHDNPPPKIVQGYKFNIFYPDLVDKTKAPAFTIEKDGNSTETCIIRFHAGPPYEDIAFRIVNKEWEYSHKKGFKCTFERGILHVYFNFKRYRYRR</sequence>
<feature type="compositionally biased region" description="Basic residues" evidence="4">
    <location>
        <begin position="35"/>
        <end position="59"/>
    </location>
</feature>
<comment type="similarity">
    <text evidence="1">Belongs to the CACTIN family.</text>
</comment>
<keyword evidence="3" id="KW-0175">Coiled coil</keyword>
<name>A0A061ESM0_THECC</name>
<keyword evidence="8" id="KW-1185">Reference proteome</keyword>
<evidence type="ECO:0000256" key="1">
    <source>
        <dbReference type="ARBA" id="ARBA00006895"/>
    </source>
</evidence>
<feature type="compositionally biased region" description="Acidic residues" evidence="4">
    <location>
        <begin position="14"/>
        <end position="23"/>
    </location>
</feature>
<gene>
    <name evidence="7" type="ORF">TCM_022366</name>
</gene>
<feature type="compositionally biased region" description="Basic and acidic residues" evidence="4">
    <location>
        <begin position="366"/>
        <end position="390"/>
    </location>
</feature>
<evidence type="ECO:0000256" key="3">
    <source>
        <dbReference type="SAM" id="Coils"/>
    </source>
</evidence>
<evidence type="ECO:0000256" key="4">
    <source>
        <dbReference type="SAM" id="MobiDB-lite"/>
    </source>
</evidence>
<dbReference type="PANTHER" id="PTHR21737:SF4">
    <property type="entry name" value="SPLICING FACTOR CACTIN"/>
    <property type="match status" value="1"/>
</dbReference>
<dbReference type="Pfam" id="PF09732">
    <property type="entry name" value="CactinC_cactus"/>
    <property type="match status" value="1"/>
</dbReference>
<evidence type="ECO:0000313" key="7">
    <source>
        <dbReference type="EMBL" id="EOY08045.1"/>
    </source>
</evidence>
<organism evidence="7 8">
    <name type="scientific">Theobroma cacao</name>
    <name type="common">Cacao</name>
    <name type="synonym">Cocoa</name>
    <dbReference type="NCBI Taxonomy" id="3641"/>
    <lineage>
        <taxon>Eukaryota</taxon>
        <taxon>Viridiplantae</taxon>
        <taxon>Streptophyta</taxon>
        <taxon>Embryophyta</taxon>
        <taxon>Tracheophyta</taxon>
        <taxon>Spermatophyta</taxon>
        <taxon>Magnoliopsida</taxon>
        <taxon>eudicotyledons</taxon>
        <taxon>Gunneridae</taxon>
        <taxon>Pentapetalae</taxon>
        <taxon>rosids</taxon>
        <taxon>malvids</taxon>
        <taxon>Malvales</taxon>
        <taxon>Malvaceae</taxon>
        <taxon>Byttnerioideae</taxon>
        <taxon>Theobroma</taxon>
    </lineage>
</organism>
<proteinExistence type="inferred from homology"/>
<dbReference type="Gramene" id="EOY08045">
    <property type="protein sequence ID" value="EOY08045"/>
    <property type="gene ID" value="TCM_022366"/>
</dbReference>
<dbReference type="SMART" id="SM01050">
    <property type="entry name" value="CactinC_cactus"/>
    <property type="match status" value="1"/>
</dbReference>
<feature type="coiled-coil region" evidence="3">
    <location>
        <begin position="163"/>
        <end position="207"/>
    </location>
</feature>
<dbReference type="InterPro" id="IPR018816">
    <property type="entry name" value="Cactin_central"/>
</dbReference>
<dbReference type="EMBL" id="CM001883">
    <property type="protein sequence ID" value="EOY08045.1"/>
    <property type="molecule type" value="Genomic_DNA"/>
</dbReference>
<reference evidence="7 8" key="1">
    <citation type="journal article" date="2013" name="Genome Biol.">
        <title>The genome sequence of the most widely cultivated cacao type and its use to identify candidate genes regulating pod color.</title>
        <authorList>
            <person name="Motamayor J.C."/>
            <person name="Mockaitis K."/>
            <person name="Schmutz J."/>
            <person name="Haiminen N."/>
            <person name="Iii D.L."/>
            <person name="Cornejo O."/>
            <person name="Findley S.D."/>
            <person name="Zheng P."/>
            <person name="Utro F."/>
            <person name="Royaert S."/>
            <person name="Saski C."/>
            <person name="Jenkins J."/>
            <person name="Podicheti R."/>
            <person name="Zhao M."/>
            <person name="Scheffler B.E."/>
            <person name="Stack J.C."/>
            <person name="Feltus F.A."/>
            <person name="Mustiga G.M."/>
            <person name="Amores F."/>
            <person name="Phillips W."/>
            <person name="Marelli J.P."/>
            <person name="May G.D."/>
            <person name="Shapiro H."/>
            <person name="Ma J."/>
            <person name="Bustamante C.D."/>
            <person name="Schnell R.J."/>
            <person name="Main D."/>
            <person name="Gilbert D."/>
            <person name="Parida L."/>
            <person name="Kuhn D.N."/>
        </authorList>
    </citation>
    <scope>NUCLEOTIDE SEQUENCE [LARGE SCALE GENOMIC DNA]</scope>
    <source>
        <strain evidence="8">cv. Matina 1-6</strain>
    </source>
</reference>
<evidence type="ECO:0000313" key="8">
    <source>
        <dbReference type="Proteomes" id="UP000026915"/>
    </source>
</evidence>
<dbReference type="Pfam" id="PF10312">
    <property type="entry name" value="Cactin_mid"/>
    <property type="match status" value="1"/>
</dbReference>
<feature type="domain" description="Splicing factor cactin central" evidence="6">
    <location>
        <begin position="215"/>
        <end position="349"/>
    </location>
</feature>
<evidence type="ECO:0000259" key="5">
    <source>
        <dbReference type="Pfam" id="PF09732"/>
    </source>
</evidence>